<accession>A0A3P7J8I6</accession>
<evidence type="ECO:0000313" key="2">
    <source>
        <dbReference type="Proteomes" id="UP000270094"/>
    </source>
</evidence>
<sequence length="120" mass="13589">MSPNTGLNGLKIPKIIFLFQLYRNLLEGHARTSIKAVNDGEKKIDAHGQDQFRHFSQIIVHFPADSVGAMGKVGSQIISQLLIPVYEKPSIWLFELLNSQEIRLIDSNSRVLKKRIHSII</sequence>
<evidence type="ECO:0000313" key="1">
    <source>
        <dbReference type="EMBL" id="VDM81681.1"/>
    </source>
</evidence>
<reference evidence="1 2" key="1">
    <citation type="submission" date="2018-11" db="EMBL/GenBank/DDBJ databases">
        <authorList>
            <consortium name="Pathogen Informatics"/>
        </authorList>
    </citation>
    <scope>NUCLEOTIDE SEQUENCE [LARGE SCALE GENOMIC DNA]</scope>
</reference>
<keyword evidence="2" id="KW-1185">Reference proteome</keyword>
<dbReference type="Proteomes" id="UP000270094">
    <property type="component" value="Unassembled WGS sequence"/>
</dbReference>
<dbReference type="AlphaFoldDB" id="A0A3P7J8I6"/>
<name>A0A3P7J8I6_STRVU</name>
<protein>
    <submittedName>
        <fullName evidence="1">Uncharacterized protein</fullName>
    </submittedName>
</protein>
<dbReference type="EMBL" id="UYYB01114049">
    <property type="protein sequence ID" value="VDM81681.1"/>
    <property type="molecule type" value="Genomic_DNA"/>
</dbReference>
<gene>
    <name evidence="1" type="ORF">SVUK_LOCUS16679</name>
</gene>
<proteinExistence type="predicted"/>
<organism evidence="1 2">
    <name type="scientific">Strongylus vulgaris</name>
    <name type="common">Blood worm</name>
    <dbReference type="NCBI Taxonomy" id="40348"/>
    <lineage>
        <taxon>Eukaryota</taxon>
        <taxon>Metazoa</taxon>
        <taxon>Ecdysozoa</taxon>
        <taxon>Nematoda</taxon>
        <taxon>Chromadorea</taxon>
        <taxon>Rhabditida</taxon>
        <taxon>Rhabditina</taxon>
        <taxon>Rhabditomorpha</taxon>
        <taxon>Strongyloidea</taxon>
        <taxon>Strongylidae</taxon>
        <taxon>Strongylus</taxon>
    </lineage>
</organism>